<dbReference type="GO" id="GO:0005886">
    <property type="term" value="C:plasma membrane"/>
    <property type="evidence" value="ECO:0007669"/>
    <property type="project" value="UniProtKB-SubCell"/>
</dbReference>
<dbReference type="OrthoDB" id="9777124at2"/>
<evidence type="ECO:0000256" key="10">
    <source>
        <dbReference type="HAMAP-Rule" id="MF_01043"/>
    </source>
</evidence>
<feature type="transmembrane region" description="Helical" evidence="10">
    <location>
        <begin position="169"/>
        <end position="189"/>
    </location>
</feature>
<evidence type="ECO:0000256" key="4">
    <source>
        <dbReference type="ARBA" id="ARBA00022692"/>
    </source>
</evidence>
<dbReference type="InterPro" id="IPR003811">
    <property type="entry name" value="G3P_acylTferase_PlsY"/>
</dbReference>
<evidence type="ECO:0000313" key="13">
    <source>
        <dbReference type="Proteomes" id="UP000187735"/>
    </source>
</evidence>
<dbReference type="UniPathway" id="UPA00085"/>
<comment type="function">
    <text evidence="10">Catalyzes the transfer of an acyl group from acyl-phosphate (acyl-PO(4)) to glycerol-3-phosphate (G3P) to form lysophosphatidic acid (LPA). This enzyme utilizes acyl-phosphate as fatty acyl donor, but not acyl-CoA or acyl-ACP.</text>
</comment>
<sequence>MTILICCVLAFLVGGIPFGFLVGRFVLKDDIRNHGSGNIGATNVARVIGWNWGGFVLLLDAIKGLLPTWLALRYAADNQLENMILHLPVAAGISAIVGHMYPVYLKLRGGKGVATALGVVLVLAPKAVAIALAAFLLTVAVTRIVAVASIVAALTFGGVQLYLMRDTMLDSKSLSLTVFAIAIPLLIIWRHRSNIRKLVSGEAPPPPDSPASDVPASDSDNAVG</sequence>
<evidence type="ECO:0000256" key="11">
    <source>
        <dbReference type="SAM" id="MobiDB-lite"/>
    </source>
</evidence>
<name>A0A1P8WS60_9PLAN</name>
<evidence type="ECO:0000313" key="12">
    <source>
        <dbReference type="EMBL" id="APZ96886.1"/>
    </source>
</evidence>
<comment type="pathway">
    <text evidence="10">Lipid metabolism; phospholipid metabolism.</text>
</comment>
<dbReference type="STRING" id="1891926.Fuma_06560"/>
<keyword evidence="12" id="KW-0012">Acyltransferase</keyword>
<proteinExistence type="inferred from homology"/>
<keyword evidence="6 10" id="KW-0443">Lipid metabolism</keyword>
<comment type="catalytic activity">
    <reaction evidence="10">
        <text>an acyl phosphate + sn-glycerol 3-phosphate = a 1-acyl-sn-glycero-3-phosphate + phosphate</text>
        <dbReference type="Rhea" id="RHEA:34075"/>
        <dbReference type="ChEBI" id="CHEBI:43474"/>
        <dbReference type="ChEBI" id="CHEBI:57597"/>
        <dbReference type="ChEBI" id="CHEBI:57970"/>
        <dbReference type="ChEBI" id="CHEBI:59918"/>
        <dbReference type="EC" id="2.3.1.275"/>
    </reaction>
</comment>
<feature type="transmembrane region" description="Helical" evidence="10">
    <location>
        <begin position="116"/>
        <end position="137"/>
    </location>
</feature>
<feature type="transmembrane region" description="Helical" evidence="10">
    <location>
        <begin position="52"/>
        <end position="72"/>
    </location>
</feature>
<keyword evidence="9 10" id="KW-1208">Phospholipid metabolism</keyword>
<keyword evidence="2 10" id="KW-0444">Lipid biosynthesis</keyword>
<evidence type="ECO:0000256" key="5">
    <source>
        <dbReference type="ARBA" id="ARBA00022989"/>
    </source>
</evidence>
<organism evidence="12 13">
    <name type="scientific">Fuerstiella marisgermanici</name>
    <dbReference type="NCBI Taxonomy" id="1891926"/>
    <lineage>
        <taxon>Bacteria</taxon>
        <taxon>Pseudomonadati</taxon>
        <taxon>Planctomycetota</taxon>
        <taxon>Planctomycetia</taxon>
        <taxon>Planctomycetales</taxon>
        <taxon>Planctomycetaceae</taxon>
        <taxon>Fuerstiella</taxon>
    </lineage>
</organism>
<dbReference type="PANTHER" id="PTHR30309:SF0">
    <property type="entry name" value="GLYCEROL-3-PHOSPHATE ACYLTRANSFERASE-RELATED"/>
    <property type="match status" value="1"/>
</dbReference>
<dbReference type="GO" id="GO:0008654">
    <property type="term" value="P:phospholipid biosynthetic process"/>
    <property type="evidence" value="ECO:0007669"/>
    <property type="project" value="UniProtKB-UniRule"/>
</dbReference>
<dbReference type="EMBL" id="CP017641">
    <property type="protein sequence ID" value="APZ96886.1"/>
    <property type="molecule type" value="Genomic_DNA"/>
</dbReference>
<evidence type="ECO:0000256" key="3">
    <source>
        <dbReference type="ARBA" id="ARBA00022679"/>
    </source>
</evidence>
<protein>
    <recommendedName>
        <fullName evidence="10">Glycerol-3-phosphate acyltransferase</fullName>
    </recommendedName>
    <alternativeName>
        <fullName evidence="10">Acyl-PO4 G3P acyltransferase</fullName>
    </alternativeName>
    <alternativeName>
        <fullName evidence="10">Acyl-phosphate--glycerol-3-phosphate acyltransferase</fullName>
    </alternativeName>
    <alternativeName>
        <fullName evidence="10">G3P acyltransferase</fullName>
        <shortName evidence="10">GPAT</shortName>
        <ecNumber evidence="10">2.3.1.275</ecNumber>
    </alternativeName>
    <alternativeName>
        <fullName evidence="10">Lysophosphatidic acid synthase</fullName>
        <shortName evidence="10">LPA synthase</shortName>
    </alternativeName>
</protein>
<keyword evidence="4 10" id="KW-0812">Transmembrane</keyword>
<evidence type="ECO:0000256" key="1">
    <source>
        <dbReference type="ARBA" id="ARBA00022475"/>
    </source>
</evidence>
<feature type="transmembrane region" description="Helical" evidence="10">
    <location>
        <begin position="84"/>
        <end position="104"/>
    </location>
</feature>
<dbReference type="Proteomes" id="UP000187735">
    <property type="component" value="Chromosome"/>
</dbReference>
<evidence type="ECO:0000256" key="2">
    <source>
        <dbReference type="ARBA" id="ARBA00022516"/>
    </source>
</evidence>
<keyword evidence="3 10" id="KW-0808">Transferase</keyword>
<keyword evidence="8 10" id="KW-0594">Phospholipid biosynthesis</keyword>
<dbReference type="Pfam" id="PF02660">
    <property type="entry name" value="G3P_acyltransf"/>
    <property type="match status" value="1"/>
</dbReference>
<feature type="compositionally biased region" description="Low complexity" evidence="11">
    <location>
        <begin position="210"/>
        <end position="224"/>
    </location>
</feature>
<feature type="transmembrane region" description="Helical" evidence="10">
    <location>
        <begin position="144"/>
        <end position="163"/>
    </location>
</feature>
<accession>A0A1P8WS60</accession>
<comment type="subunit">
    <text evidence="10">Probably interacts with PlsX.</text>
</comment>
<dbReference type="GO" id="GO:0043772">
    <property type="term" value="F:acyl-phosphate glycerol-3-phosphate acyltransferase activity"/>
    <property type="evidence" value="ECO:0007669"/>
    <property type="project" value="UniProtKB-UniRule"/>
</dbReference>
<comment type="subcellular location">
    <subcellularLocation>
        <location evidence="10">Cell membrane</location>
        <topology evidence="10">Multi-pass membrane protein</topology>
    </subcellularLocation>
</comment>
<evidence type="ECO:0000256" key="9">
    <source>
        <dbReference type="ARBA" id="ARBA00023264"/>
    </source>
</evidence>
<keyword evidence="7 10" id="KW-0472">Membrane</keyword>
<dbReference type="RefSeq" id="WP_077027852.1">
    <property type="nucleotide sequence ID" value="NZ_CP017641.1"/>
</dbReference>
<evidence type="ECO:0000256" key="8">
    <source>
        <dbReference type="ARBA" id="ARBA00023209"/>
    </source>
</evidence>
<dbReference type="KEGG" id="fmr:Fuma_06560"/>
<keyword evidence="1 10" id="KW-1003">Cell membrane</keyword>
<dbReference type="SMART" id="SM01207">
    <property type="entry name" value="G3P_acyltransf"/>
    <property type="match status" value="1"/>
</dbReference>
<feature type="region of interest" description="Disordered" evidence="11">
    <location>
        <begin position="199"/>
        <end position="224"/>
    </location>
</feature>
<dbReference type="EC" id="2.3.1.275" evidence="10"/>
<dbReference type="PANTHER" id="PTHR30309">
    <property type="entry name" value="INNER MEMBRANE PROTEIN YGIH"/>
    <property type="match status" value="1"/>
</dbReference>
<dbReference type="AlphaFoldDB" id="A0A1P8WS60"/>
<evidence type="ECO:0000256" key="7">
    <source>
        <dbReference type="ARBA" id="ARBA00023136"/>
    </source>
</evidence>
<comment type="similarity">
    <text evidence="10">Belongs to the PlsY family.</text>
</comment>
<gene>
    <name evidence="10 12" type="primary">plsY</name>
    <name evidence="12" type="ORF">Fuma_06560</name>
</gene>
<dbReference type="NCBIfam" id="TIGR00023">
    <property type="entry name" value="glycerol-3-phosphate 1-O-acyltransferase PlsY"/>
    <property type="match status" value="1"/>
</dbReference>
<keyword evidence="5 10" id="KW-1133">Transmembrane helix</keyword>
<reference evidence="12 13" key="1">
    <citation type="journal article" date="2016" name="Front. Microbiol.">
        <title>Fuerstia marisgermanicae gen. nov., sp. nov., an Unusual Member of the Phylum Planctomycetes from the German Wadden Sea.</title>
        <authorList>
            <person name="Kohn T."/>
            <person name="Heuer A."/>
            <person name="Jogler M."/>
            <person name="Vollmers J."/>
            <person name="Boedeker C."/>
            <person name="Bunk B."/>
            <person name="Rast P."/>
            <person name="Borchert D."/>
            <person name="Glockner I."/>
            <person name="Freese H.M."/>
            <person name="Klenk H.P."/>
            <person name="Overmann J."/>
            <person name="Kaster A.K."/>
            <person name="Rohde M."/>
            <person name="Wiegand S."/>
            <person name="Jogler C."/>
        </authorList>
    </citation>
    <scope>NUCLEOTIDE SEQUENCE [LARGE SCALE GENOMIC DNA]</scope>
    <source>
        <strain evidence="12 13">NH11</strain>
    </source>
</reference>
<keyword evidence="13" id="KW-1185">Reference proteome</keyword>
<dbReference type="HAMAP" id="MF_01043">
    <property type="entry name" value="PlsY"/>
    <property type="match status" value="1"/>
</dbReference>
<evidence type="ECO:0000256" key="6">
    <source>
        <dbReference type="ARBA" id="ARBA00023098"/>
    </source>
</evidence>